<sequence length="473" mass="56469">MGIYIKFNHYFFRRENANQFNETKKLINSLIKSEIFEPIHSLVCNFYTGIEKGSKKFPNLNNFQEIFSEIEERYSIPKFYKFQLKSSMNLFKNDDYEIDEIPITIKIWRKILGKGSLKGNIAIEFVHKEDLFNTYFIGNKIWAKKNKKKLIHTIEKLNIARLGRYHTDSIAKINIGQKAFPFENVKECFYIWRNTPEAAYKDIMHFRQQIIKQYRKINLSNLSKEQQKDIIKVREEMIEPYDQYYIPIRDLDRLTMNIVLRLTRLIDDYIKPKVIIERGSYSLMTPVGSSELLHSVLYDINLKINKVFEKKIPTKITMNRDVRKGFYEVFRTFSEYEEEDKEKRIKLVEVLSKYIKKKVEEILKLKDNWDGEGSKAYNQETLTRSKNFLISLVESFWIIYQLELDIPMIFPGINGDIDLEWKNNKFQLLISIPEDKNELAGLYGNNYGEDEIKLDFDINILNPMLISWLKRQM</sequence>
<comment type="caution">
    <text evidence="1">The sequence shown here is derived from an EMBL/GenBank/DDBJ whole genome shotgun (WGS) entry which is preliminary data.</text>
</comment>
<evidence type="ECO:0000313" key="1">
    <source>
        <dbReference type="EMBL" id="KKN41900.1"/>
    </source>
</evidence>
<organism evidence="1">
    <name type="scientific">marine sediment metagenome</name>
    <dbReference type="NCBI Taxonomy" id="412755"/>
    <lineage>
        <taxon>unclassified sequences</taxon>
        <taxon>metagenomes</taxon>
        <taxon>ecological metagenomes</taxon>
    </lineage>
</organism>
<dbReference type="AlphaFoldDB" id="A0A0F9QD40"/>
<dbReference type="EMBL" id="LAZR01001617">
    <property type="protein sequence ID" value="KKN41900.1"/>
    <property type="molecule type" value="Genomic_DNA"/>
</dbReference>
<accession>A0A0F9QD40</accession>
<gene>
    <name evidence="1" type="ORF">LCGC14_0718650</name>
</gene>
<protein>
    <submittedName>
        <fullName evidence="1">Uncharacterized protein</fullName>
    </submittedName>
</protein>
<proteinExistence type="predicted"/>
<reference evidence="1" key="1">
    <citation type="journal article" date="2015" name="Nature">
        <title>Complex archaea that bridge the gap between prokaryotes and eukaryotes.</title>
        <authorList>
            <person name="Spang A."/>
            <person name="Saw J.H."/>
            <person name="Jorgensen S.L."/>
            <person name="Zaremba-Niedzwiedzka K."/>
            <person name="Martijn J."/>
            <person name="Lind A.E."/>
            <person name="van Eijk R."/>
            <person name="Schleper C."/>
            <person name="Guy L."/>
            <person name="Ettema T.J."/>
        </authorList>
    </citation>
    <scope>NUCLEOTIDE SEQUENCE</scope>
</reference>
<name>A0A0F9QD40_9ZZZZ</name>